<dbReference type="InterPro" id="IPR042097">
    <property type="entry name" value="Aminopeptidase_N-like_N_sf"/>
</dbReference>
<dbReference type="GO" id="GO:0070006">
    <property type="term" value="F:metalloaminopeptidase activity"/>
    <property type="evidence" value="ECO:0007669"/>
    <property type="project" value="TreeGrafter"/>
</dbReference>
<dbReference type="InterPro" id="IPR014782">
    <property type="entry name" value="Peptidase_M1_dom"/>
</dbReference>
<reference evidence="16" key="1">
    <citation type="submission" date="2020-11" db="EMBL/GenBank/DDBJ databases">
        <authorList>
            <person name="Tran Van P."/>
        </authorList>
    </citation>
    <scope>NUCLEOTIDE SEQUENCE</scope>
</reference>
<evidence type="ECO:0000259" key="15">
    <source>
        <dbReference type="Pfam" id="PF17900"/>
    </source>
</evidence>
<evidence type="ECO:0000259" key="13">
    <source>
        <dbReference type="Pfam" id="PF01433"/>
    </source>
</evidence>
<dbReference type="GO" id="GO:0042277">
    <property type="term" value="F:peptide binding"/>
    <property type="evidence" value="ECO:0007669"/>
    <property type="project" value="TreeGrafter"/>
</dbReference>
<dbReference type="SUPFAM" id="SSF55486">
    <property type="entry name" value="Metalloproteases ('zincins'), catalytic domain"/>
    <property type="match status" value="1"/>
</dbReference>
<gene>
    <name evidence="16" type="ORF">DSTB1V02_LOCUS10067</name>
</gene>
<dbReference type="GO" id="GO:0043171">
    <property type="term" value="P:peptide catabolic process"/>
    <property type="evidence" value="ECO:0007669"/>
    <property type="project" value="TreeGrafter"/>
</dbReference>
<feature type="binding site" evidence="10">
    <location>
        <position position="329"/>
    </location>
    <ligand>
        <name>Zn(2+)</name>
        <dbReference type="ChEBI" id="CHEBI:29105"/>
        <note>catalytic</note>
    </ligand>
</feature>
<keyword evidence="5 10" id="KW-0479">Metal-binding</keyword>
<evidence type="ECO:0000256" key="11">
    <source>
        <dbReference type="PIRSR" id="PIRSR634016-4"/>
    </source>
</evidence>
<feature type="domain" description="ERAP1-like C-terminal" evidence="14">
    <location>
        <begin position="554"/>
        <end position="857"/>
    </location>
</feature>
<keyword evidence="4 12" id="KW-0645">Protease</keyword>
<dbReference type="Gene3D" id="1.25.50.20">
    <property type="match status" value="1"/>
</dbReference>
<evidence type="ECO:0000313" key="16">
    <source>
        <dbReference type="EMBL" id="CAD7250287.1"/>
    </source>
</evidence>
<feature type="site" description="Transition state stabilizer" evidence="11">
    <location>
        <position position="409"/>
    </location>
</feature>
<proteinExistence type="inferred from homology"/>
<evidence type="ECO:0000256" key="1">
    <source>
        <dbReference type="ARBA" id="ARBA00004609"/>
    </source>
</evidence>
<dbReference type="Gene3D" id="2.60.40.1730">
    <property type="entry name" value="tricorn interacting facor f3 domain"/>
    <property type="match status" value="1"/>
</dbReference>
<evidence type="ECO:0000256" key="8">
    <source>
        <dbReference type="ARBA" id="ARBA00023049"/>
    </source>
</evidence>
<dbReference type="GO" id="GO:0006508">
    <property type="term" value="P:proteolysis"/>
    <property type="evidence" value="ECO:0007669"/>
    <property type="project" value="UniProtKB-KW"/>
</dbReference>
<dbReference type="SUPFAM" id="SSF63737">
    <property type="entry name" value="Leukotriene A4 hydrolase N-terminal domain"/>
    <property type="match status" value="1"/>
</dbReference>
<evidence type="ECO:0000256" key="9">
    <source>
        <dbReference type="PIRSR" id="PIRSR634016-1"/>
    </source>
</evidence>
<evidence type="ECO:0000259" key="14">
    <source>
        <dbReference type="Pfam" id="PF11838"/>
    </source>
</evidence>
<sequence length="886" mass="100050">MERLRPFPRKGRPVLQQDHKQGITDVFLPRHVIPTHYDLQLRTVFDETLGFPVQGRVVIDVECREAATNITLHAADMTIDNYVISVAGGNPLQVVDVETDGPRQFLIFHLGETLDVGLAYSIDLDFSYPLRLNLVGFYHSSYMESGVEKHLGVTFFEPSYARLAFPCFDEPDLKARFDIAIGREEDWMSLANMPLKETLLDEDGTFLDVFEKSVPMATYTVCFAVTQFSGLTSDGPTPFGVYARPDVIEDGELMLSYGPLTMLYFEEIFATDEPMPKMDLISFPDFLHGAMENWGLVTYQEEALLVDNQRDHFSRVYDTSTVTSHELAHNFFGNLVTMKWWDMIWLNEGFAMYCTYLGVLGPNPAWKTEHSNVLSTLGTFGADAQESIHPLVADVFTLDEIWSLFDIAYGKGSGLLKMIEGFMGGVEPFYDGIAAYLAESSFDNVVEEDLWRHLQASAEDWGVDLGGRTISQIMTGWTRQAGFPFITAIRDYDTGEISIRQERFFSDPDANPDPTLWIVPIQFYTPEGGEGVYWLAEAEGSLATQPMPGPEEFLTLNWGFYGFCRINYDLQNWQLLASELERDPNQFPFPNRAEFLDDAFTFVASGHLASYDVPLSLTRFLRSETEYSPWAIAATHLDYPIRMFVSTERYALIQTYLLSLLEPRFAGTPFETLEEFTGVYEDIMEWYYANTIQSLSCGMESIACIQRASELFQLWKSVYDPQDPDKRVLSPNVKSTVFVYGIYGGDDSDWEFGYQHNQLTGSESDRSAMLSALASCTNEALLSRLLDDILSSTSPIRVQDGAQLAFDFLSDNWDAFKARFGDIGPFVAAFQDFNTPADLDALTALRDEHPEDAGAFAATVAGVERNIAWMDQHFDFIVDWLSANIS</sequence>
<dbReference type="GO" id="GO:0008270">
    <property type="term" value="F:zinc ion binding"/>
    <property type="evidence" value="ECO:0007669"/>
    <property type="project" value="UniProtKB-UniRule"/>
</dbReference>
<dbReference type="PANTHER" id="PTHR11533">
    <property type="entry name" value="PROTEASE M1 ZINC METALLOPROTEASE"/>
    <property type="match status" value="1"/>
</dbReference>
<keyword evidence="17" id="KW-1185">Reference proteome</keyword>
<evidence type="ECO:0000256" key="6">
    <source>
        <dbReference type="ARBA" id="ARBA00022801"/>
    </source>
</evidence>
<dbReference type="Pfam" id="PF17900">
    <property type="entry name" value="Peptidase_M1_N"/>
    <property type="match status" value="1"/>
</dbReference>
<dbReference type="OrthoDB" id="510539at2759"/>
<dbReference type="Pfam" id="PF11838">
    <property type="entry name" value="ERAP1_C"/>
    <property type="match status" value="1"/>
</dbReference>
<dbReference type="GO" id="GO:0005737">
    <property type="term" value="C:cytoplasm"/>
    <property type="evidence" value="ECO:0007669"/>
    <property type="project" value="TreeGrafter"/>
</dbReference>
<dbReference type="PANTHER" id="PTHR11533:SF294">
    <property type="entry name" value="THYROTROPIN-RELEASING HORMONE-DEGRADING ECTOENZYME"/>
    <property type="match status" value="1"/>
</dbReference>
<evidence type="ECO:0000256" key="2">
    <source>
        <dbReference type="ARBA" id="ARBA00010136"/>
    </source>
</evidence>
<feature type="active site" description="Proton acceptor" evidence="9">
    <location>
        <position position="326"/>
    </location>
</feature>
<evidence type="ECO:0000256" key="7">
    <source>
        <dbReference type="ARBA" id="ARBA00022833"/>
    </source>
</evidence>
<feature type="binding site" evidence="10">
    <location>
        <position position="348"/>
    </location>
    <ligand>
        <name>Zn(2+)</name>
        <dbReference type="ChEBI" id="CHEBI:29105"/>
        <note>catalytic</note>
    </ligand>
</feature>
<comment type="similarity">
    <text evidence="2 12">Belongs to the peptidase M1 family.</text>
</comment>
<dbReference type="AlphaFoldDB" id="A0A7R9FPG6"/>
<organism evidence="16">
    <name type="scientific">Darwinula stevensoni</name>
    <dbReference type="NCBI Taxonomy" id="69355"/>
    <lineage>
        <taxon>Eukaryota</taxon>
        <taxon>Metazoa</taxon>
        <taxon>Ecdysozoa</taxon>
        <taxon>Arthropoda</taxon>
        <taxon>Crustacea</taxon>
        <taxon>Oligostraca</taxon>
        <taxon>Ostracoda</taxon>
        <taxon>Podocopa</taxon>
        <taxon>Podocopida</taxon>
        <taxon>Darwinulocopina</taxon>
        <taxon>Darwinuloidea</taxon>
        <taxon>Darwinulidae</taxon>
        <taxon>Darwinula</taxon>
    </lineage>
</organism>
<evidence type="ECO:0000256" key="10">
    <source>
        <dbReference type="PIRSR" id="PIRSR634016-3"/>
    </source>
</evidence>
<dbReference type="InterPro" id="IPR050344">
    <property type="entry name" value="Peptidase_M1_aminopeptidases"/>
</dbReference>
<dbReference type="CDD" id="cd09601">
    <property type="entry name" value="M1_APN-Q_like"/>
    <property type="match status" value="1"/>
</dbReference>
<name>A0A7R9FPG6_9CRUS</name>
<dbReference type="Gene3D" id="1.10.390.10">
    <property type="entry name" value="Neutral Protease Domain 2"/>
    <property type="match status" value="1"/>
</dbReference>
<dbReference type="Pfam" id="PF01433">
    <property type="entry name" value="Peptidase_M1"/>
    <property type="match status" value="1"/>
</dbReference>
<feature type="binding site" evidence="10">
    <location>
        <position position="325"/>
    </location>
    <ligand>
        <name>Zn(2+)</name>
        <dbReference type="ChEBI" id="CHEBI:29105"/>
        <note>catalytic</note>
    </ligand>
</feature>
<dbReference type="EMBL" id="CAJPEV010002770">
    <property type="protein sequence ID" value="CAG0897986.1"/>
    <property type="molecule type" value="Genomic_DNA"/>
</dbReference>
<dbReference type="GO" id="GO:0005615">
    <property type="term" value="C:extracellular space"/>
    <property type="evidence" value="ECO:0007669"/>
    <property type="project" value="TreeGrafter"/>
</dbReference>
<keyword evidence="7 10" id="KW-0862">Zinc</keyword>
<keyword evidence="6 12" id="KW-0378">Hydrolase</keyword>
<dbReference type="InterPro" id="IPR034016">
    <property type="entry name" value="M1_APN-typ"/>
</dbReference>
<protein>
    <recommendedName>
        <fullName evidence="12">Aminopeptidase</fullName>
        <ecNumber evidence="12">3.4.11.-</ecNumber>
    </recommendedName>
</protein>
<dbReference type="PRINTS" id="PR00756">
    <property type="entry name" value="ALADIPTASE"/>
</dbReference>
<feature type="domain" description="Aminopeptidase N-like N-terminal" evidence="15">
    <location>
        <begin position="34"/>
        <end position="219"/>
    </location>
</feature>
<dbReference type="InterPro" id="IPR001930">
    <property type="entry name" value="Peptidase_M1"/>
</dbReference>
<comment type="cofactor">
    <cofactor evidence="10 12">
        <name>Zn(2+)</name>
        <dbReference type="ChEBI" id="CHEBI:29105"/>
    </cofactor>
    <text evidence="10 12">Binds 1 zinc ion per subunit.</text>
</comment>
<dbReference type="EMBL" id="LR902287">
    <property type="protein sequence ID" value="CAD7250287.1"/>
    <property type="molecule type" value="Genomic_DNA"/>
</dbReference>
<accession>A0A7R9FPG6</accession>
<dbReference type="InterPro" id="IPR045357">
    <property type="entry name" value="Aminopeptidase_N-like_N"/>
</dbReference>
<feature type="domain" description="Peptidase M1 membrane alanine aminopeptidase" evidence="13">
    <location>
        <begin position="261"/>
        <end position="477"/>
    </location>
</feature>
<keyword evidence="3 12" id="KW-0031">Aminopeptidase</keyword>
<dbReference type="FunFam" id="1.10.390.10:FF:000006">
    <property type="entry name" value="Puromycin-sensitive aminopeptidase"/>
    <property type="match status" value="1"/>
</dbReference>
<dbReference type="EC" id="3.4.11.-" evidence="12"/>
<evidence type="ECO:0000256" key="3">
    <source>
        <dbReference type="ARBA" id="ARBA00022438"/>
    </source>
</evidence>
<dbReference type="InterPro" id="IPR027268">
    <property type="entry name" value="Peptidase_M4/M1_CTD_sf"/>
</dbReference>
<evidence type="ECO:0000256" key="4">
    <source>
        <dbReference type="ARBA" id="ARBA00022670"/>
    </source>
</evidence>
<dbReference type="Proteomes" id="UP000677054">
    <property type="component" value="Unassembled WGS sequence"/>
</dbReference>
<evidence type="ECO:0000256" key="12">
    <source>
        <dbReference type="RuleBase" id="RU364040"/>
    </source>
</evidence>
<comment type="subcellular location">
    <subcellularLocation>
        <location evidence="1">Cell membrane</location>
        <topology evidence="1">Lipid-anchor</topology>
        <topology evidence="1">GPI-anchor</topology>
    </subcellularLocation>
</comment>
<dbReference type="Gene3D" id="2.60.40.1910">
    <property type="match status" value="1"/>
</dbReference>
<keyword evidence="8 12" id="KW-0482">Metalloprotease</keyword>
<evidence type="ECO:0000256" key="5">
    <source>
        <dbReference type="ARBA" id="ARBA00022723"/>
    </source>
</evidence>
<dbReference type="GO" id="GO:0005886">
    <property type="term" value="C:plasma membrane"/>
    <property type="evidence" value="ECO:0007669"/>
    <property type="project" value="UniProtKB-SubCell"/>
</dbReference>
<dbReference type="InterPro" id="IPR024571">
    <property type="entry name" value="ERAP1-like_C_dom"/>
</dbReference>
<evidence type="ECO:0000313" key="17">
    <source>
        <dbReference type="Proteomes" id="UP000677054"/>
    </source>
</evidence>